<sequence length="90" mass="10069">MRVEITDYGTEIRGKKMSEQSDSQSNASEEQASDFLSQSESKAPGILAEFWDFLKHNKKWWLAPIIIALLLIGLLILISGSAIAPFIYPI</sequence>
<feature type="transmembrane region" description="Helical" evidence="2">
    <location>
        <begin position="60"/>
        <end position="88"/>
    </location>
</feature>
<protein>
    <submittedName>
        <fullName evidence="3">Uncharacterized protein</fullName>
    </submittedName>
</protein>
<keyword evidence="2" id="KW-0472">Membrane</keyword>
<dbReference type="EMBL" id="DQAY01000206">
    <property type="protein sequence ID" value="HCO27728.1"/>
    <property type="molecule type" value="Genomic_DNA"/>
</dbReference>
<proteinExistence type="predicted"/>
<dbReference type="Proteomes" id="UP000263642">
    <property type="component" value="Unassembled WGS sequence"/>
</dbReference>
<dbReference type="InterPro" id="IPR046031">
    <property type="entry name" value="DUF5989"/>
</dbReference>
<feature type="compositionally biased region" description="Basic and acidic residues" evidence="1">
    <location>
        <begin position="1"/>
        <end position="19"/>
    </location>
</feature>
<evidence type="ECO:0000256" key="2">
    <source>
        <dbReference type="SAM" id="Phobius"/>
    </source>
</evidence>
<name>A0A3D3RI48_9PLAN</name>
<organism evidence="3 4">
    <name type="scientific">Gimesia maris</name>
    <dbReference type="NCBI Taxonomy" id="122"/>
    <lineage>
        <taxon>Bacteria</taxon>
        <taxon>Pseudomonadati</taxon>
        <taxon>Planctomycetota</taxon>
        <taxon>Planctomycetia</taxon>
        <taxon>Planctomycetales</taxon>
        <taxon>Planctomycetaceae</taxon>
        <taxon>Gimesia</taxon>
    </lineage>
</organism>
<gene>
    <name evidence="3" type="ORF">DIT97_33755</name>
</gene>
<reference evidence="3 4" key="1">
    <citation type="journal article" date="2018" name="Nat. Biotechnol.">
        <title>A standardized bacterial taxonomy based on genome phylogeny substantially revises the tree of life.</title>
        <authorList>
            <person name="Parks D.H."/>
            <person name="Chuvochina M."/>
            <person name="Waite D.W."/>
            <person name="Rinke C."/>
            <person name="Skarshewski A."/>
            <person name="Chaumeil P.A."/>
            <person name="Hugenholtz P."/>
        </authorList>
    </citation>
    <scope>NUCLEOTIDE SEQUENCE [LARGE SCALE GENOMIC DNA]</scope>
    <source>
        <strain evidence="3">UBA9375</strain>
    </source>
</reference>
<accession>A0A3D3RI48</accession>
<dbReference type="Pfam" id="PF19451">
    <property type="entry name" value="DUF5989"/>
    <property type="match status" value="1"/>
</dbReference>
<feature type="compositionally biased region" description="Polar residues" evidence="1">
    <location>
        <begin position="20"/>
        <end position="37"/>
    </location>
</feature>
<evidence type="ECO:0000313" key="3">
    <source>
        <dbReference type="EMBL" id="HCO27728.1"/>
    </source>
</evidence>
<evidence type="ECO:0000256" key="1">
    <source>
        <dbReference type="SAM" id="MobiDB-lite"/>
    </source>
</evidence>
<feature type="region of interest" description="Disordered" evidence="1">
    <location>
        <begin position="1"/>
        <end position="37"/>
    </location>
</feature>
<comment type="caution">
    <text evidence="3">The sequence shown here is derived from an EMBL/GenBank/DDBJ whole genome shotgun (WGS) entry which is preliminary data.</text>
</comment>
<dbReference type="AlphaFoldDB" id="A0A3D3RI48"/>
<keyword evidence="2" id="KW-0812">Transmembrane</keyword>
<keyword evidence="2" id="KW-1133">Transmembrane helix</keyword>
<evidence type="ECO:0000313" key="4">
    <source>
        <dbReference type="Proteomes" id="UP000263642"/>
    </source>
</evidence>